<dbReference type="RefSeq" id="WP_055214966.1">
    <property type="nucleotide sequence ID" value="NZ_CABIXW010000001.1"/>
</dbReference>
<dbReference type="AlphaFoldDB" id="A0A174YRL7"/>
<name>A0A174YRL7_9FIRM</name>
<evidence type="ECO:0000313" key="3">
    <source>
        <dbReference type="EMBL" id="CUQ79857.1"/>
    </source>
</evidence>
<dbReference type="OrthoDB" id="1645614at2"/>
<dbReference type="EMBL" id="CZBU01000002">
    <property type="protein sequence ID" value="CUQ76177.1"/>
    <property type="molecule type" value="Genomic_DNA"/>
</dbReference>
<evidence type="ECO:0000313" key="5">
    <source>
        <dbReference type="Proteomes" id="UP000095780"/>
    </source>
</evidence>
<feature type="transmembrane region" description="Helical" evidence="1">
    <location>
        <begin position="125"/>
        <end position="144"/>
    </location>
</feature>
<evidence type="ECO:0000313" key="2">
    <source>
        <dbReference type="EMBL" id="CUQ76177.1"/>
    </source>
</evidence>
<dbReference type="EMBL" id="CZBV01000001">
    <property type="protein sequence ID" value="CUQ79857.1"/>
    <property type="molecule type" value="Genomic_DNA"/>
</dbReference>
<keyword evidence="1" id="KW-1133">Transmembrane helix</keyword>
<reference evidence="4 5" key="1">
    <citation type="submission" date="2015-09" db="EMBL/GenBank/DDBJ databases">
        <authorList>
            <consortium name="Pathogen Informatics"/>
        </authorList>
    </citation>
    <scope>NUCLEOTIDE SEQUENCE [LARGE SCALE GENOMIC DNA]</scope>
    <source>
        <strain evidence="2 4">2789STDY5834875</strain>
        <strain evidence="3 5">2789STDY5834878</strain>
    </source>
</reference>
<sequence>MISIILILLFVFSVLSVPVCHGVISGLYLYGMKIFPGLFISFILTNILVRILQQKNINNPWILVITGLMTGFPNGAYICSWYNKNNPENRLGDMLAGIINIPSPAFLISYVYINILEKCISLPMFLALTYTPVILCSYMAILFFRDKDNKKDNAPHIKNDKKLIFHFFEEAVDSSINTALTLGAYVIIFSVIVNIIMHFSQSNTAGLLISYLFEISNGLAIIKNAGIPMNITVLLTVLLDAFGGVCIIMQTKSICSSYISIKKYIYQKLVLCIVTLAMTYLLIYVLNIL</sequence>
<dbReference type="Proteomes" id="UP000095621">
    <property type="component" value="Unassembled WGS sequence"/>
</dbReference>
<feature type="transmembrane region" description="Helical" evidence="1">
    <location>
        <begin position="61"/>
        <end position="83"/>
    </location>
</feature>
<gene>
    <name evidence="2" type="ORF">ERS852490_00911</name>
    <name evidence="3" type="ORF">ERS852492_00193</name>
</gene>
<protein>
    <submittedName>
        <fullName evidence="2">Uncharacterized protein conserved in bacteria</fullName>
    </submittedName>
</protein>
<feature type="transmembrane region" description="Helical" evidence="1">
    <location>
        <begin position="95"/>
        <end position="113"/>
    </location>
</feature>
<dbReference type="Proteomes" id="UP000095780">
    <property type="component" value="Unassembled WGS sequence"/>
</dbReference>
<proteinExistence type="predicted"/>
<organism evidence="2 4">
    <name type="scientific">Lachnospira eligens</name>
    <dbReference type="NCBI Taxonomy" id="39485"/>
    <lineage>
        <taxon>Bacteria</taxon>
        <taxon>Bacillati</taxon>
        <taxon>Bacillota</taxon>
        <taxon>Clostridia</taxon>
        <taxon>Lachnospirales</taxon>
        <taxon>Lachnospiraceae</taxon>
        <taxon>Lachnospira</taxon>
    </lineage>
</organism>
<keyword evidence="1" id="KW-0472">Membrane</keyword>
<feature type="transmembrane region" description="Helical" evidence="1">
    <location>
        <begin position="269"/>
        <end position="286"/>
    </location>
</feature>
<feature type="transmembrane region" description="Helical" evidence="1">
    <location>
        <begin position="228"/>
        <end position="248"/>
    </location>
</feature>
<feature type="transmembrane region" description="Helical" evidence="1">
    <location>
        <begin position="32"/>
        <end position="49"/>
    </location>
</feature>
<evidence type="ECO:0000313" key="4">
    <source>
        <dbReference type="Proteomes" id="UP000095621"/>
    </source>
</evidence>
<accession>A0A174YRL7</accession>
<keyword evidence="1" id="KW-0812">Transmembrane</keyword>
<evidence type="ECO:0000256" key="1">
    <source>
        <dbReference type="SAM" id="Phobius"/>
    </source>
</evidence>
<feature type="transmembrane region" description="Helical" evidence="1">
    <location>
        <begin position="204"/>
        <end position="222"/>
    </location>
</feature>
<feature type="transmembrane region" description="Helical" evidence="1">
    <location>
        <begin position="176"/>
        <end position="197"/>
    </location>
</feature>